<proteinExistence type="predicted"/>
<evidence type="ECO:0000256" key="1">
    <source>
        <dbReference type="SAM" id="MobiDB-lite"/>
    </source>
</evidence>
<evidence type="ECO:0008006" key="4">
    <source>
        <dbReference type="Google" id="ProtNLM"/>
    </source>
</evidence>
<dbReference type="AlphaFoldDB" id="A0A6G0NNC1"/>
<organism evidence="2 3">
    <name type="scientific">Phytophthora fragariae</name>
    <dbReference type="NCBI Taxonomy" id="53985"/>
    <lineage>
        <taxon>Eukaryota</taxon>
        <taxon>Sar</taxon>
        <taxon>Stramenopiles</taxon>
        <taxon>Oomycota</taxon>
        <taxon>Peronosporomycetes</taxon>
        <taxon>Peronosporales</taxon>
        <taxon>Peronosporaceae</taxon>
        <taxon>Phytophthora</taxon>
    </lineage>
</organism>
<dbReference type="Pfam" id="PF14968">
    <property type="entry name" value="CCDC84"/>
    <property type="match status" value="1"/>
</dbReference>
<dbReference type="PANTHER" id="PTHR31198:SF1">
    <property type="entry name" value="CENTROSOMAL AT-AC SPLICING FACTOR"/>
    <property type="match status" value="1"/>
</dbReference>
<protein>
    <recommendedName>
        <fullName evidence="4">Coiled-coil domain-containing protein 84</fullName>
    </recommendedName>
</protein>
<feature type="compositionally biased region" description="Basic and acidic residues" evidence="1">
    <location>
        <begin position="163"/>
        <end position="177"/>
    </location>
</feature>
<accession>A0A6G0NNC1</accession>
<feature type="region of interest" description="Disordered" evidence="1">
    <location>
        <begin position="356"/>
        <end position="379"/>
    </location>
</feature>
<name>A0A6G0NNC1_9STRA</name>
<evidence type="ECO:0000313" key="2">
    <source>
        <dbReference type="EMBL" id="KAE9215411.1"/>
    </source>
</evidence>
<gene>
    <name evidence="2" type="ORF">PF004_g14763</name>
</gene>
<feature type="compositionally biased region" description="Low complexity" evidence="1">
    <location>
        <begin position="449"/>
        <end position="467"/>
    </location>
</feature>
<comment type="caution">
    <text evidence="2">The sequence shown here is derived from an EMBL/GenBank/DDBJ whole genome shotgun (WGS) entry which is preliminary data.</text>
</comment>
<dbReference type="EMBL" id="QXGC01000956">
    <property type="protein sequence ID" value="KAE9215411.1"/>
    <property type="molecule type" value="Genomic_DNA"/>
</dbReference>
<dbReference type="Proteomes" id="UP000476176">
    <property type="component" value="Unassembled WGS sequence"/>
</dbReference>
<reference evidence="2 3" key="1">
    <citation type="submission" date="2018-09" db="EMBL/GenBank/DDBJ databases">
        <title>Genomic investigation of the strawberry pathogen Phytophthora fragariae indicates pathogenicity is determined by transcriptional variation in three key races.</title>
        <authorList>
            <person name="Adams T.M."/>
            <person name="Armitage A.D."/>
            <person name="Sobczyk M.K."/>
            <person name="Bates H.J."/>
            <person name="Dunwell J.M."/>
            <person name="Nellist C.F."/>
            <person name="Harrison R.J."/>
        </authorList>
    </citation>
    <scope>NUCLEOTIDE SEQUENCE [LARGE SCALE GENOMIC DNA]</scope>
    <source>
        <strain evidence="2 3">BC-23</strain>
    </source>
</reference>
<feature type="region of interest" description="Disordered" evidence="1">
    <location>
        <begin position="405"/>
        <end position="519"/>
    </location>
</feature>
<evidence type="ECO:0000313" key="3">
    <source>
        <dbReference type="Proteomes" id="UP000476176"/>
    </source>
</evidence>
<feature type="region of interest" description="Disordered" evidence="1">
    <location>
        <begin position="156"/>
        <end position="186"/>
    </location>
</feature>
<dbReference type="PANTHER" id="PTHR31198">
    <property type="entry name" value="COILED-COIL DOMAIN-CONTAINING PROTEIN 84"/>
    <property type="match status" value="1"/>
</dbReference>
<dbReference type="InterPro" id="IPR028015">
    <property type="entry name" value="CCDC84-like"/>
</dbReference>
<sequence>MIQSQSNVTHIPHTTPPNSIIPAAHHQVAVVSMGSEDVVAEAPFCVACRRSSAVKWRKHVFSRGHQQAAQEFLLRHAAKLQELCDAATTGASDASWWRCVFCDVALATADALTHFGSDGHKAQVKAFCCHHRCDADHQARPQLWLQAAKRRELEAALSNSQAAEDRAQQADEQEQKQEPVNQATSERVEAFLSSAASRLQEVHMERRRAVEDSNEVGPVTREHQQEVMLGPQLALATAPSRCKTVSSDEGVLQNPLGRHEGKRVWGGGIVKLRKAEWIPWAIDQLVKEEQADHPETQHDGKDGLAFVHRVTELARGEGLSSIASVTWGASVANVHTAAVPPWMVQTEEEYKKCNRREQAAPLPSLPTRTGKNIGEATTDKRRDIFSELHSMSEYDPGWLPNFGGVWQEGPRSKTKKAFRKATGLAKPSRDQTAPRPTELKTPRVPLQVASQSAPLAKSLSPPLSSTQPPVPTVGQQHSGDHVPNPAALPTKPQREAPVLSPQEPSKDNCKTTNPLDAKKQMLLAQKERLRAKMAARRRK</sequence>